<reference evidence="3" key="1">
    <citation type="journal article" date="2019" name="Int. J. Syst. Evol. Microbiol.">
        <title>The Global Catalogue of Microorganisms (GCM) 10K type strain sequencing project: providing services to taxonomists for standard genome sequencing and annotation.</title>
        <authorList>
            <consortium name="The Broad Institute Genomics Platform"/>
            <consortium name="The Broad Institute Genome Sequencing Center for Infectious Disease"/>
            <person name="Wu L."/>
            <person name="Ma J."/>
        </authorList>
    </citation>
    <scope>NUCLEOTIDE SEQUENCE [LARGE SCALE GENOMIC DNA]</scope>
    <source>
        <strain evidence="3">NBRC 113072</strain>
    </source>
</reference>
<organism evidence="2 3">
    <name type="scientific">Mobilicoccus caccae</name>
    <dbReference type="NCBI Taxonomy" id="1859295"/>
    <lineage>
        <taxon>Bacteria</taxon>
        <taxon>Bacillati</taxon>
        <taxon>Actinomycetota</taxon>
        <taxon>Actinomycetes</taxon>
        <taxon>Micrococcales</taxon>
        <taxon>Dermatophilaceae</taxon>
        <taxon>Mobilicoccus</taxon>
    </lineage>
</organism>
<evidence type="ECO:0000313" key="2">
    <source>
        <dbReference type="EMBL" id="GMA38607.1"/>
    </source>
</evidence>
<comment type="caution">
    <text evidence="2">The sequence shown here is derived from an EMBL/GenBank/DDBJ whole genome shotgun (WGS) entry which is preliminary data.</text>
</comment>
<dbReference type="Proteomes" id="UP001157126">
    <property type="component" value="Unassembled WGS sequence"/>
</dbReference>
<keyword evidence="1" id="KW-0732">Signal</keyword>
<gene>
    <name evidence="2" type="ORF">GCM10025883_06520</name>
</gene>
<proteinExistence type="predicted"/>
<evidence type="ECO:0000313" key="3">
    <source>
        <dbReference type="Proteomes" id="UP001157126"/>
    </source>
</evidence>
<dbReference type="EMBL" id="BSUO01000001">
    <property type="protein sequence ID" value="GMA38607.1"/>
    <property type="molecule type" value="Genomic_DNA"/>
</dbReference>
<accession>A0ABQ6IL08</accession>
<feature type="signal peptide" evidence="1">
    <location>
        <begin position="1"/>
        <end position="24"/>
    </location>
</feature>
<name>A0ABQ6IL08_9MICO</name>
<keyword evidence="3" id="KW-1185">Reference proteome</keyword>
<feature type="chain" id="PRO_5047165422" evidence="1">
    <location>
        <begin position="25"/>
        <end position="307"/>
    </location>
</feature>
<evidence type="ECO:0000256" key="1">
    <source>
        <dbReference type="SAM" id="SignalP"/>
    </source>
</evidence>
<sequence length="307" mass="32938">MKPAVVVSLAIATLLAIPAGTATAAPAAEPTVGTCEVAFTAFDTTGDGVRHSLTVASPPTTTTWRDDYLDGLITPDTVAVGTYRVHEYVTIGPKADHSIATATGSGRIYRHHRHWAAILYPSSPDPHWLSEVAVRGLPPVRALAEGDAATLYTLDGGNLRRFTHFGSPTGARSAGIKTGFSTYRGLTLLRSEKSRDLLVATTTRGALMLIEVPRTAAFTPKFSALRTSTWQVYDRLVAQRCGAQTSLVGIDTRTGRAQVYTIGALKNPGTSTTIRRWGPVPHPVRGTLVARESYLRADDHDAALHDW</sequence>
<protein>
    <submittedName>
        <fullName evidence="2">Uncharacterized protein</fullName>
    </submittedName>
</protein>